<dbReference type="SUPFAM" id="SSF54980">
    <property type="entry name" value="EF-G C-terminal domain-like"/>
    <property type="match status" value="1"/>
</dbReference>
<comment type="caution">
    <text evidence="4">The sequence shown here is derived from an EMBL/GenBank/DDBJ whole genome shotgun (WGS) entry which is preliminary data.</text>
</comment>
<evidence type="ECO:0000313" key="4">
    <source>
        <dbReference type="EMBL" id="MPN32522.1"/>
    </source>
</evidence>
<organism evidence="4">
    <name type="scientific">bioreactor metagenome</name>
    <dbReference type="NCBI Taxonomy" id="1076179"/>
    <lineage>
        <taxon>unclassified sequences</taxon>
        <taxon>metagenomes</taxon>
        <taxon>ecological metagenomes</taxon>
    </lineage>
</organism>
<dbReference type="InterPro" id="IPR001498">
    <property type="entry name" value="Impact_N"/>
</dbReference>
<evidence type="ECO:0000259" key="3">
    <source>
        <dbReference type="Pfam" id="PF09186"/>
    </source>
</evidence>
<dbReference type="InterPro" id="IPR023582">
    <property type="entry name" value="Impact"/>
</dbReference>
<dbReference type="InterPro" id="IPR036956">
    <property type="entry name" value="Impact_N_sf"/>
</dbReference>
<dbReference type="AlphaFoldDB" id="A0A645H2G6"/>
<dbReference type="GO" id="GO:0005737">
    <property type="term" value="C:cytoplasm"/>
    <property type="evidence" value="ECO:0007669"/>
    <property type="project" value="TreeGrafter"/>
</dbReference>
<feature type="domain" description="Impact N-terminal" evidence="2">
    <location>
        <begin position="2"/>
        <end position="88"/>
    </location>
</feature>
<protein>
    <submittedName>
        <fullName evidence="4">IMPACT family member YigZ</fullName>
    </submittedName>
</protein>
<gene>
    <name evidence="4" type="primary">yigZ_24</name>
    <name evidence="4" type="ORF">SDC9_180001</name>
</gene>
<dbReference type="GO" id="GO:0006446">
    <property type="term" value="P:regulation of translational initiation"/>
    <property type="evidence" value="ECO:0007669"/>
    <property type="project" value="TreeGrafter"/>
</dbReference>
<dbReference type="PANTHER" id="PTHR16301:SF20">
    <property type="entry name" value="IMPACT FAMILY MEMBER YIGZ"/>
    <property type="match status" value="1"/>
</dbReference>
<sequence>MEALDFIGQIKKKHYDAKHNVFAYILQEGLKSRFSDDGEPSGTAGLPVLSVLQKRSLSDTAIVVTRYFGGILLGAGGLARAYSHGASMVADKAQVIHMEYCSFFHLEFSYSLYGKIQGVVCGLGGKMPDCDFSQTVKAMVYIPEKEEDELKAALIEASLGDISILYAKSGYVEV</sequence>
<evidence type="ECO:0000256" key="1">
    <source>
        <dbReference type="ARBA" id="ARBA00007665"/>
    </source>
</evidence>
<dbReference type="PROSITE" id="PS00910">
    <property type="entry name" value="UPF0029"/>
    <property type="match status" value="1"/>
</dbReference>
<dbReference type="SUPFAM" id="SSF54211">
    <property type="entry name" value="Ribosomal protein S5 domain 2-like"/>
    <property type="match status" value="1"/>
</dbReference>
<proteinExistence type="inferred from homology"/>
<dbReference type="InterPro" id="IPR015269">
    <property type="entry name" value="UPF0029_Impact_C"/>
</dbReference>
<dbReference type="PANTHER" id="PTHR16301">
    <property type="entry name" value="IMPACT-RELATED"/>
    <property type="match status" value="1"/>
</dbReference>
<dbReference type="Pfam" id="PF09186">
    <property type="entry name" value="DUF1949"/>
    <property type="match status" value="1"/>
</dbReference>
<accession>A0A645H2G6</accession>
<reference evidence="4" key="1">
    <citation type="submission" date="2019-08" db="EMBL/GenBank/DDBJ databases">
        <authorList>
            <person name="Kucharzyk K."/>
            <person name="Murdoch R.W."/>
            <person name="Higgins S."/>
            <person name="Loffler F."/>
        </authorList>
    </citation>
    <scope>NUCLEOTIDE SEQUENCE</scope>
</reference>
<dbReference type="InterPro" id="IPR020569">
    <property type="entry name" value="UPF0029_Impact_CS"/>
</dbReference>
<dbReference type="Gene3D" id="3.30.70.240">
    <property type="match status" value="1"/>
</dbReference>
<evidence type="ECO:0000259" key="2">
    <source>
        <dbReference type="Pfam" id="PF01205"/>
    </source>
</evidence>
<name>A0A645H2G6_9ZZZZ</name>
<comment type="similarity">
    <text evidence="1">Belongs to the IMPACT family.</text>
</comment>
<dbReference type="EMBL" id="VSSQ01084590">
    <property type="protein sequence ID" value="MPN32522.1"/>
    <property type="molecule type" value="Genomic_DNA"/>
</dbReference>
<dbReference type="InterPro" id="IPR020568">
    <property type="entry name" value="Ribosomal_Su5_D2-typ_SF"/>
</dbReference>
<dbReference type="Gene3D" id="3.30.230.30">
    <property type="entry name" value="Impact, N-terminal domain"/>
    <property type="match status" value="1"/>
</dbReference>
<dbReference type="InterPro" id="IPR035647">
    <property type="entry name" value="EFG_III/V"/>
</dbReference>
<dbReference type="Pfam" id="PF01205">
    <property type="entry name" value="Impact_N"/>
    <property type="match status" value="1"/>
</dbReference>
<feature type="domain" description="UPF0029" evidence="3">
    <location>
        <begin position="106"/>
        <end position="158"/>
    </location>
</feature>